<comment type="pathway">
    <text evidence="12">Steroid metabolism; cholesterol degradation.</text>
</comment>
<dbReference type="GO" id="GO:0016995">
    <property type="term" value="F:cholesterol oxidase activity"/>
    <property type="evidence" value="ECO:0007669"/>
    <property type="project" value="UniProtKB-EC"/>
</dbReference>
<reference evidence="19 20" key="1">
    <citation type="journal article" date="2016" name="Environ. Microbiol.">
        <title>New Methyloceanibacter diversity from North Sea sediments includes methanotroph containing solely the soluble methane monooxygenase.</title>
        <authorList>
            <person name="Vekeman B."/>
            <person name="Kerckhof F.M."/>
            <person name="Cremers G."/>
            <person name="de Vos P."/>
            <person name="Vandamme P."/>
            <person name="Boon N."/>
            <person name="Op den Camp H.J."/>
            <person name="Heylen K."/>
        </authorList>
    </citation>
    <scope>NUCLEOTIDE SEQUENCE [LARGE SCALE GENOMIC DNA]</scope>
    <source>
        <strain evidence="19 20">R-67174</strain>
    </source>
</reference>
<comment type="caution">
    <text evidence="19">The sequence shown here is derived from an EMBL/GenBank/DDBJ whole genome shotgun (WGS) entry which is preliminary data.</text>
</comment>
<dbReference type="InterPro" id="IPR000172">
    <property type="entry name" value="GMC_OxRdtase_N"/>
</dbReference>
<keyword evidence="3" id="KW-0153">Cholesterol metabolism</keyword>
<organism evidence="19 20">
    <name type="scientific">Methyloceanibacter methanicus</name>
    <dbReference type="NCBI Taxonomy" id="1774968"/>
    <lineage>
        <taxon>Bacteria</taxon>
        <taxon>Pseudomonadati</taxon>
        <taxon>Pseudomonadota</taxon>
        <taxon>Alphaproteobacteria</taxon>
        <taxon>Hyphomicrobiales</taxon>
        <taxon>Hyphomicrobiaceae</taxon>
        <taxon>Methyloceanibacter</taxon>
    </lineage>
</organism>
<dbReference type="Proteomes" id="UP000094501">
    <property type="component" value="Unassembled WGS sequence"/>
</dbReference>
<name>A0A1E3W1W2_9HYPH</name>
<evidence type="ECO:0000256" key="9">
    <source>
        <dbReference type="ARBA" id="ARBA00023221"/>
    </source>
</evidence>
<dbReference type="InterPro" id="IPR003953">
    <property type="entry name" value="FAD-dep_OxRdtase_2_FAD-bd"/>
</dbReference>
<feature type="domain" description="FAD-dependent oxidoreductase 2 FAD-binding" evidence="17">
    <location>
        <begin position="19"/>
        <end position="51"/>
    </location>
</feature>
<evidence type="ECO:0000256" key="2">
    <source>
        <dbReference type="ARBA" id="ARBA00010790"/>
    </source>
</evidence>
<evidence type="ECO:0000259" key="17">
    <source>
        <dbReference type="Pfam" id="PF00890"/>
    </source>
</evidence>
<dbReference type="OrthoDB" id="9798604at2"/>
<evidence type="ECO:0000256" key="7">
    <source>
        <dbReference type="ARBA" id="ARBA00023098"/>
    </source>
</evidence>
<evidence type="ECO:0000313" key="19">
    <source>
        <dbReference type="EMBL" id="ODR99798.1"/>
    </source>
</evidence>
<evidence type="ECO:0000256" key="12">
    <source>
        <dbReference type="ARBA" id="ARBA00049645"/>
    </source>
</evidence>
<dbReference type="EC" id="1.1.3.6" evidence="13"/>
<dbReference type="SUPFAM" id="SSF51905">
    <property type="entry name" value="FAD/NAD(P)-binding domain"/>
    <property type="match status" value="1"/>
</dbReference>
<comment type="similarity">
    <text evidence="2">Belongs to the GMC oxidoreductase family.</text>
</comment>
<keyword evidence="4" id="KW-0285">Flavoprotein</keyword>
<dbReference type="GO" id="GO:0004769">
    <property type="term" value="F:steroid Delta-isomerase activity"/>
    <property type="evidence" value="ECO:0007669"/>
    <property type="project" value="UniProtKB-EC"/>
</dbReference>
<dbReference type="PANTHER" id="PTHR47470:SF1">
    <property type="entry name" value="FAD-DEPENDENT OXIDOREDUCTASE 2 FAD BINDING DOMAIN-CONTAINING PROTEIN"/>
    <property type="match status" value="1"/>
</dbReference>
<dbReference type="InterPro" id="IPR052542">
    <property type="entry name" value="Cholesterol_Oxidase"/>
</dbReference>
<evidence type="ECO:0000313" key="20">
    <source>
        <dbReference type="Proteomes" id="UP000094501"/>
    </source>
</evidence>
<dbReference type="Pfam" id="PF00890">
    <property type="entry name" value="FAD_binding_2"/>
    <property type="match status" value="1"/>
</dbReference>
<dbReference type="STRING" id="1774968.AUC68_01215"/>
<feature type="domain" description="Glucose-methanol-choline oxidoreductase C-terminal" evidence="18">
    <location>
        <begin position="460"/>
        <end position="524"/>
    </location>
</feature>
<keyword evidence="20" id="KW-1185">Reference proteome</keyword>
<gene>
    <name evidence="19" type="ORF">AUC68_01215</name>
</gene>
<dbReference type="RefSeq" id="WP_083240434.1">
    <property type="nucleotide sequence ID" value="NZ_LPWG01000010.1"/>
</dbReference>
<keyword evidence="10" id="KW-0413">Isomerase</keyword>
<dbReference type="InterPro" id="IPR007867">
    <property type="entry name" value="GMC_OxRtase_C"/>
</dbReference>
<evidence type="ECO:0000256" key="3">
    <source>
        <dbReference type="ARBA" id="ARBA00022548"/>
    </source>
</evidence>
<dbReference type="GO" id="GO:0050660">
    <property type="term" value="F:flavin adenine dinucleotide binding"/>
    <property type="evidence" value="ECO:0007669"/>
    <property type="project" value="InterPro"/>
</dbReference>
<evidence type="ECO:0000256" key="1">
    <source>
        <dbReference type="ARBA" id="ARBA00001974"/>
    </source>
</evidence>
<keyword evidence="7" id="KW-0443">Lipid metabolism</keyword>
<dbReference type="Pfam" id="PF05199">
    <property type="entry name" value="GMC_oxred_C"/>
    <property type="match status" value="1"/>
</dbReference>
<keyword evidence="8" id="KW-1207">Sterol metabolism</keyword>
<evidence type="ECO:0000256" key="8">
    <source>
        <dbReference type="ARBA" id="ARBA00023166"/>
    </source>
</evidence>
<evidence type="ECO:0000256" key="14">
    <source>
        <dbReference type="ARBA" id="ARBA00049744"/>
    </source>
</evidence>
<proteinExistence type="inferred from homology"/>
<protein>
    <recommendedName>
        <fullName evidence="14">Cholesterol oxidase</fullName>
        <ecNumber evidence="13">1.1.3.6</ecNumber>
        <ecNumber evidence="11">5.3.3.1</ecNumber>
    </recommendedName>
    <alternativeName>
        <fullName evidence="15">Cholesterol isomerase</fullName>
    </alternativeName>
</protein>
<evidence type="ECO:0000256" key="10">
    <source>
        <dbReference type="ARBA" id="ARBA00023235"/>
    </source>
</evidence>
<evidence type="ECO:0000256" key="15">
    <source>
        <dbReference type="ARBA" id="ARBA00049778"/>
    </source>
</evidence>
<evidence type="ECO:0000259" key="16">
    <source>
        <dbReference type="Pfam" id="PF00732"/>
    </source>
</evidence>
<dbReference type="EC" id="5.3.3.1" evidence="11"/>
<sequence length="554" mass="57625">MQQPEMLSLARAAMRPAYDVVVVGSGYGGGIAASRLSRAGQRVCVLERGREVPVGAFPSRMPELRRELQVHSGKKRSGPGTGLYDVRLGSDINVVVGCGLGGGSLINAGVALRPDARVFAHAAWPDAIRTDGLLDLGFERAAAMLRPTRHADAPALTKYRALEAASGVFGKAPVTAPVTVSFDAVVNPAGIAQAACTLCGDCCSGCNVGAKNSIAVTYLADAKRHGAEIFTELAVSHVERLSGGWRVHFAATADASETASVDAKTVFLGAGTLGSTEILLRSRERGLKASDRLGHGFSANGDIIAFALGGRNRANAVGVGEPPKFTDDPVGACVAGQIELPDADDLNASMIIQEGTMPSSVAPLLPVFFIAGGRLLGAAQSLIKGVYKGPLAHLQSFFVVSHDEALGRLVLRDDAVAVDWPDVARQEVYARVDDALTRAAEAVGGRYIKNPLAATNMGARPATAHPLGGCGMGETAETGTVDHKCQVFAGPTGAETHAGLYVCDGSVMPRSLGCNPLLTISALAERAMVHFARDHHLGFDTEPIRTDAELEPTA</sequence>
<evidence type="ECO:0000259" key="18">
    <source>
        <dbReference type="Pfam" id="PF05199"/>
    </source>
</evidence>
<dbReference type="PANTHER" id="PTHR47470">
    <property type="entry name" value="CHOLESTEROL OXIDASE"/>
    <property type="match status" value="1"/>
</dbReference>
<keyword evidence="6" id="KW-0560">Oxidoreductase</keyword>
<keyword evidence="9" id="KW-0753">Steroid metabolism</keyword>
<evidence type="ECO:0000256" key="11">
    <source>
        <dbReference type="ARBA" id="ARBA00038856"/>
    </source>
</evidence>
<dbReference type="GO" id="GO:0008203">
    <property type="term" value="P:cholesterol metabolic process"/>
    <property type="evidence" value="ECO:0007669"/>
    <property type="project" value="UniProtKB-KW"/>
</dbReference>
<dbReference type="EMBL" id="LPWG01000010">
    <property type="protein sequence ID" value="ODR99798.1"/>
    <property type="molecule type" value="Genomic_DNA"/>
</dbReference>
<evidence type="ECO:0000256" key="4">
    <source>
        <dbReference type="ARBA" id="ARBA00022630"/>
    </source>
</evidence>
<accession>A0A1E3W1W2</accession>
<dbReference type="Gene3D" id="3.50.50.60">
    <property type="entry name" value="FAD/NAD(P)-binding domain"/>
    <property type="match status" value="3"/>
</dbReference>
<dbReference type="Pfam" id="PF00732">
    <property type="entry name" value="GMC_oxred_N"/>
    <property type="match status" value="1"/>
</dbReference>
<evidence type="ECO:0000256" key="6">
    <source>
        <dbReference type="ARBA" id="ARBA00023002"/>
    </source>
</evidence>
<feature type="domain" description="Glucose-methanol-choline oxidoreductase N-terminal" evidence="16">
    <location>
        <begin position="93"/>
        <end position="290"/>
    </location>
</feature>
<dbReference type="InterPro" id="IPR036188">
    <property type="entry name" value="FAD/NAD-bd_sf"/>
</dbReference>
<dbReference type="AlphaFoldDB" id="A0A1E3W1W2"/>
<keyword evidence="5" id="KW-0274">FAD</keyword>
<evidence type="ECO:0000256" key="5">
    <source>
        <dbReference type="ARBA" id="ARBA00022827"/>
    </source>
</evidence>
<comment type="cofactor">
    <cofactor evidence="1">
        <name>FAD</name>
        <dbReference type="ChEBI" id="CHEBI:57692"/>
    </cofactor>
</comment>
<evidence type="ECO:0000256" key="13">
    <source>
        <dbReference type="ARBA" id="ARBA00049723"/>
    </source>
</evidence>